<protein>
    <submittedName>
        <fullName evidence="1">Uncharacterized protein</fullName>
    </submittedName>
</protein>
<gene>
    <name evidence="1" type="ORF">Scep_004212</name>
</gene>
<keyword evidence="2" id="KW-1185">Reference proteome</keyword>
<evidence type="ECO:0000313" key="2">
    <source>
        <dbReference type="Proteomes" id="UP001419268"/>
    </source>
</evidence>
<organism evidence="1 2">
    <name type="scientific">Stephania cephalantha</name>
    <dbReference type="NCBI Taxonomy" id="152367"/>
    <lineage>
        <taxon>Eukaryota</taxon>
        <taxon>Viridiplantae</taxon>
        <taxon>Streptophyta</taxon>
        <taxon>Embryophyta</taxon>
        <taxon>Tracheophyta</taxon>
        <taxon>Spermatophyta</taxon>
        <taxon>Magnoliopsida</taxon>
        <taxon>Ranunculales</taxon>
        <taxon>Menispermaceae</taxon>
        <taxon>Menispermoideae</taxon>
        <taxon>Cissampelideae</taxon>
        <taxon>Stephania</taxon>
    </lineage>
</organism>
<name>A0AAP0KTH9_9MAGN</name>
<comment type="caution">
    <text evidence="1">The sequence shown here is derived from an EMBL/GenBank/DDBJ whole genome shotgun (WGS) entry which is preliminary data.</text>
</comment>
<dbReference type="EMBL" id="JBBNAG010000002">
    <property type="protein sequence ID" value="KAK9157638.1"/>
    <property type="molecule type" value="Genomic_DNA"/>
</dbReference>
<dbReference type="AlphaFoldDB" id="A0AAP0KTH9"/>
<proteinExistence type="predicted"/>
<evidence type="ECO:0000313" key="1">
    <source>
        <dbReference type="EMBL" id="KAK9157638.1"/>
    </source>
</evidence>
<reference evidence="1 2" key="1">
    <citation type="submission" date="2024-01" db="EMBL/GenBank/DDBJ databases">
        <title>Genome assemblies of Stephania.</title>
        <authorList>
            <person name="Yang L."/>
        </authorList>
    </citation>
    <scope>NUCLEOTIDE SEQUENCE [LARGE SCALE GENOMIC DNA]</scope>
    <source>
        <strain evidence="1">JXDWG</strain>
        <tissue evidence="1">Leaf</tissue>
    </source>
</reference>
<sequence>MAAACTTAAPPPMPALFHCARPPAAVEPFKAALSSHRCSRAPSVAVSPSLFARFFAVLCAVPPLPCRRGSPPSPLLAAGWARLLDLRDAPLAPRDHSLDTMRRLCPPRCRTPADLVVPHRIFGLLGCPPPSQKPRAIAASIDALRDRAAAGDKTLSRRCAAHSRPRWSHAPLAIPRFAAGRRPPRARGVAAGRDLPDPPSSHLSLSLSLFSPLFLSLRSLFPLFLSLFLPQEGNQCVLDLRPN</sequence>
<accession>A0AAP0KTH9</accession>
<dbReference type="Proteomes" id="UP001419268">
    <property type="component" value="Unassembled WGS sequence"/>
</dbReference>